<dbReference type="InterPro" id="IPR033399">
    <property type="entry name" value="TP_0789-like"/>
</dbReference>
<accession>A0A641RWD0</accession>
<dbReference type="EMBL" id="VWKO01000322">
    <property type="protein sequence ID" value="KAA4022361.1"/>
    <property type="molecule type" value="Genomic_DNA"/>
</dbReference>
<gene>
    <name evidence="2" type="ORF">F3D60_26645</name>
</gene>
<dbReference type="Gene3D" id="2.50.20.10">
    <property type="entry name" value="Lipoprotein localisation LolA/LolB/LppX"/>
    <property type="match status" value="1"/>
</dbReference>
<dbReference type="AlphaFoldDB" id="A0A641RWD0"/>
<keyword evidence="2" id="KW-0449">Lipoprotein</keyword>
<feature type="domain" description="Uncharacterized protein TP-0789" evidence="1">
    <location>
        <begin position="1"/>
        <end position="52"/>
    </location>
</feature>
<evidence type="ECO:0000313" key="2">
    <source>
        <dbReference type="EMBL" id="KAA4022361.1"/>
    </source>
</evidence>
<protein>
    <submittedName>
        <fullName evidence="2">Outer membrane lipoprotein-sorting protein</fullName>
    </submittedName>
</protein>
<proteinExistence type="predicted"/>
<organism evidence="2">
    <name type="scientific">Bacteroides ovatus</name>
    <dbReference type="NCBI Taxonomy" id="28116"/>
    <lineage>
        <taxon>Bacteria</taxon>
        <taxon>Pseudomonadati</taxon>
        <taxon>Bacteroidota</taxon>
        <taxon>Bacteroidia</taxon>
        <taxon>Bacteroidales</taxon>
        <taxon>Bacteroidaceae</taxon>
        <taxon>Bacteroides</taxon>
    </lineage>
</organism>
<name>A0A641RWD0_BACOV</name>
<sequence>MSDIAKVEGFWVARKMHMTNVQTEHQTVLEIKNPTYNIPMEESKFNVTTLEKGRF</sequence>
<reference evidence="2" key="1">
    <citation type="journal article" date="2019" name="Nat. Med.">
        <title>A library of human gut bacterial isolates paired with longitudinal multiomics data enables mechanistic microbiome research.</title>
        <authorList>
            <person name="Poyet M."/>
            <person name="Groussin M."/>
            <person name="Gibbons S.M."/>
            <person name="Avila-Pacheco J."/>
            <person name="Jiang X."/>
            <person name="Kearney S.M."/>
            <person name="Perrotta A.R."/>
            <person name="Berdy B."/>
            <person name="Zhao S."/>
            <person name="Lieberman T.D."/>
            <person name="Swanson P.K."/>
            <person name="Smith M."/>
            <person name="Roesemann S."/>
            <person name="Alexander J.E."/>
            <person name="Rich S.A."/>
            <person name="Livny J."/>
            <person name="Vlamakis H."/>
            <person name="Clish C."/>
            <person name="Bullock K."/>
            <person name="Deik A."/>
            <person name="Scott J."/>
            <person name="Pierce K.A."/>
            <person name="Xavier R.J."/>
            <person name="Alm E.J."/>
        </authorList>
    </citation>
    <scope>NUCLEOTIDE SEQUENCE</scope>
    <source>
        <strain evidence="2">BIOML-A147</strain>
    </source>
</reference>
<feature type="non-terminal residue" evidence="2">
    <location>
        <position position="1"/>
    </location>
</feature>
<dbReference type="Pfam" id="PF17131">
    <property type="entry name" value="LolA_like"/>
    <property type="match status" value="1"/>
</dbReference>
<comment type="caution">
    <text evidence="2">The sequence shown here is derived from an EMBL/GenBank/DDBJ whole genome shotgun (WGS) entry which is preliminary data.</text>
</comment>
<evidence type="ECO:0000259" key="1">
    <source>
        <dbReference type="Pfam" id="PF17131"/>
    </source>
</evidence>